<accession>A0AAD7WAF0</accession>
<dbReference type="Proteomes" id="UP001221898">
    <property type="component" value="Unassembled WGS sequence"/>
</dbReference>
<feature type="region of interest" description="Disordered" evidence="1">
    <location>
        <begin position="1"/>
        <end position="62"/>
    </location>
</feature>
<proteinExistence type="predicted"/>
<sequence>MTVLPRKDANGGCVGPVPPRPALPRRRRGLQAGGWDLRVSESRPRSPSLPAEPDRTPAGHSVWSSGTRLLPYVTCPRRIKTLSSFKGLATQFRLSLEQAPTLFTGLPSLAYRHHPRLRAGPAVPGCGDTAVQWGSGLESHYRAERKHSSALDFRAC</sequence>
<dbReference type="EMBL" id="JAINUG010000177">
    <property type="protein sequence ID" value="KAJ8389847.1"/>
    <property type="molecule type" value="Genomic_DNA"/>
</dbReference>
<evidence type="ECO:0000313" key="2">
    <source>
        <dbReference type="EMBL" id="KAJ8389847.1"/>
    </source>
</evidence>
<name>A0AAD7WAF0_9TELE</name>
<evidence type="ECO:0000313" key="3">
    <source>
        <dbReference type="Proteomes" id="UP001221898"/>
    </source>
</evidence>
<protein>
    <submittedName>
        <fullName evidence="2">Uncharacterized protein</fullName>
    </submittedName>
</protein>
<comment type="caution">
    <text evidence="2">The sequence shown here is derived from an EMBL/GenBank/DDBJ whole genome shotgun (WGS) entry which is preliminary data.</text>
</comment>
<gene>
    <name evidence="2" type="ORF">AAFF_G00113160</name>
</gene>
<organism evidence="2 3">
    <name type="scientific">Aldrovandia affinis</name>
    <dbReference type="NCBI Taxonomy" id="143900"/>
    <lineage>
        <taxon>Eukaryota</taxon>
        <taxon>Metazoa</taxon>
        <taxon>Chordata</taxon>
        <taxon>Craniata</taxon>
        <taxon>Vertebrata</taxon>
        <taxon>Euteleostomi</taxon>
        <taxon>Actinopterygii</taxon>
        <taxon>Neopterygii</taxon>
        <taxon>Teleostei</taxon>
        <taxon>Notacanthiformes</taxon>
        <taxon>Halosauridae</taxon>
        <taxon>Aldrovandia</taxon>
    </lineage>
</organism>
<reference evidence="2" key="1">
    <citation type="journal article" date="2023" name="Science">
        <title>Genome structures resolve the early diversification of teleost fishes.</title>
        <authorList>
            <person name="Parey E."/>
            <person name="Louis A."/>
            <person name="Montfort J."/>
            <person name="Bouchez O."/>
            <person name="Roques C."/>
            <person name="Iampietro C."/>
            <person name="Lluch J."/>
            <person name="Castinel A."/>
            <person name="Donnadieu C."/>
            <person name="Desvignes T."/>
            <person name="Floi Bucao C."/>
            <person name="Jouanno E."/>
            <person name="Wen M."/>
            <person name="Mejri S."/>
            <person name="Dirks R."/>
            <person name="Jansen H."/>
            <person name="Henkel C."/>
            <person name="Chen W.J."/>
            <person name="Zahm M."/>
            <person name="Cabau C."/>
            <person name="Klopp C."/>
            <person name="Thompson A.W."/>
            <person name="Robinson-Rechavi M."/>
            <person name="Braasch I."/>
            <person name="Lecointre G."/>
            <person name="Bobe J."/>
            <person name="Postlethwait J.H."/>
            <person name="Berthelot C."/>
            <person name="Roest Crollius H."/>
            <person name="Guiguen Y."/>
        </authorList>
    </citation>
    <scope>NUCLEOTIDE SEQUENCE</scope>
    <source>
        <strain evidence="2">NC1722</strain>
    </source>
</reference>
<dbReference type="AlphaFoldDB" id="A0AAD7WAF0"/>
<keyword evidence="3" id="KW-1185">Reference proteome</keyword>
<evidence type="ECO:0000256" key="1">
    <source>
        <dbReference type="SAM" id="MobiDB-lite"/>
    </source>
</evidence>